<keyword evidence="17" id="KW-0732">Signal</keyword>
<reference evidence="20" key="3">
    <citation type="journal article" date="2014" name="Nature">
        <title>Elephant shark genome provides unique insights into gnathostome evolution.</title>
        <authorList>
            <consortium name="International Elephant Shark Genome Sequencing Consortium"/>
            <person name="Venkatesh B."/>
            <person name="Lee A.P."/>
            <person name="Ravi V."/>
            <person name="Maurya A.K."/>
            <person name="Lian M.M."/>
            <person name="Swann J.B."/>
            <person name="Ohta Y."/>
            <person name="Flajnik M.F."/>
            <person name="Sutoh Y."/>
            <person name="Kasahara M."/>
            <person name="Hoon S."/>
            <person name="Gangu V."/>
            <person name="Roy S.W."/>
            <person name="Irimia M."/>
            <person name="Korzh V."/>
            <person name="Kondrychyn I."/>
            <person name="Lim Z.W."/>
            <person name="Tay B.H."/>
            <person name="Tohari S."/>
            <person name="Kong K.W."/>
            <person name="Ho S."/>
            <person name="Lorente-Galdos B."/>
            <person name="Quilez J."/>
            <person name="Marques-Bonet T."/>
            <person name="Raney B.J."/>
            <person name="Ingham P.W."/>
            <person name="Tay A."/>
            <person name="Hillier L.W."/>
            <person name="Minx P."/>
            <person name="Boehm T."/>
            <person name="Wilson R.K."/>
            <person name="Brenner S."/>
            <person name="Warren W.C."/>
        </authorList>
    </citation>
    <scope>NUCLEOTIDE SEQUENCE [LARGE SCALE GENOMIC DNA]</scope>
</reference>
<evidence type="ECO:0000256" key="13">
    <source>
        <dbReference type="ARBA" id="ARBA00077230"/>
    </source>
</evidence>
<dbReference type="EC" id="2.3.1.200" evidence="11"/>
<dbReference type="UniPathway" id="UPA00537">
    <property type="reaction ID" value="UER00595"/>
</dbReference>
<organism evidence="19 20">
    <name type="scientific">Callorhinchus milii</name>
    <name type="common">Ghost shark</name>
    <dbReference type="NCBI Taxonomy" id="7868"/>
    <lineage>
        <taxon>Eukaryota</taxon>
        <taxon>Metazoa</taxon>
        <taxon>Chordata</taxon>
        <taxon>Craniata</taxon>
        <taxon>Vertebrata</taxon>
        <taxon>Chondrichthyes</taxon>
        <taxon>Holocephali</taxon>
        <taxon>Chimaeriformes</taxon>
        <taxon>Callorhinchidae</taxon>
        <taxon>Callorhinchus</taxon>
    </lineage>
</organism>
<dbReference type="Gene3D" id="3.30.930.10">
    <property type="entry name" value="Bira Bifunctional Protein, Domain 2"/>
    <property type="match status" value="1"/>
</dbReference>
<keyword evidence="5" id="KW-0809">Transit peptide</keyword>
<dbReference type="Proteomes" id="UP000314986">
    <property type="component" value="Unassembled WGS sequence"/>
</dbReference>
<name>A0A4W3JL97_CALMI</name>
<dbReference type="Ensembl" id="ENSCMIT00000043964.1">
    <property type="protein sequence ID" value="ENSCMIP00000043342.1"/>
    <property type="gene ID" value="ENSCMIG00000017978.1"/>
</dbReference>
<dbReference type="OMA" id="RYQNWDW"/>
<dbReference type="FunFam" id="3.30.930.10:FF:000045">
    <property type="entry name" value="lipoyltransferase 1, mitochondrial"/>
    <property type="match status" value="1"/>
</dbReference>
<evidence type="ECO:0000256" key="4">
    <source>
        <dbReference type="ARBA" id="ARBA00022679"/>
    </source>
</evidence>
<reference evidence="19" key="4">
    <citation type="submission" date="2025-08" db="UniProtKB">
        <authorList>
            <consortium name="Ensembl"/>
        </authorList>
    </citation>
    <scope>IDENTIFICATION</scope>
</reference>
<proteinExistence type="inferred from homology"/>
<evidence type="ECO:0000256" key="8">
    <source>
        <dbReference type="ARBA" id="ARBA00051275"/>
    </source>
</evidence>
<feature type="signal peptide" evidence="17">
    <location>
        <begin position="1"/>
        <end position="19"/>
    </location>
</feature>
<dbReference type="Gene3D" id="3.30.390.50">
    <property type="entry name" value="CO dehydrogenase flavoprotein, C-terminal domain"/>
    <property type="match status" value="1"/>
</dbReference>
<evidence type="ECO:0000256" key="3">
    <source>
        <dbReference type="ARBA" id="ARBA00008242"/>
    </source>
</evidence>
<dbReference type="PANTHER" id="PTHR12561:SF3">
    <property type="entry name" value="LIPOYLTRANSFERASE 1, MITOCHONDRIAL"/>
    <property type="match status" value="1"/>
</dbReference>
<evidence type="ECO:0000256" key="16">
    <source>
        <dbReference type="ARBA" id="ARBA00083292"/>
    </source>
</evidence>
<dbReference type="NCBIfam" id="TIGR00545">
    <property type="entry name" value="lipoyltrans"/>
    <property type="match status" value="1"/>
</dbReference>
<evidence type="ECO:0000259" key="18">
    <source>
        <dbReference type="PROSITE" id="PS51733"/>
    </source>
</evidence>
<protein>
    <recommendedName>
        <fullName evidence="12">Lipoyl amidotransferase LIPT1, mitochondrial</fullName>
        <ecNumber evidence="11">2.3.1.200</ecNumber>
    </recommendedName>
    <alternativeName>
        <fullName evidence="15">Lipoate biosynthesis protein</fullName>
    </alternativeName>
    <alternativeName>
        <fullName evidence="13">Lipoate-protein ligase</fullName>
    </alternativeName>
    <alternativeName>
        <fullName evidence="16">Lipoyl ligase</fullName>
    </alternativeName>
    <alternativeName>
        <fullName evidence="14">Lipoyltransferase 1</fullName>
    </alternativeName>
</protein>
<dbReference type="STRING" id="7868.ENSCMIP00000043342"/>
<dbReference type="GO" id="GO:0009249">
    <property type="term" value="P:protein lipoylation"/>
    <property type="evidence" value="ECO:0007669"/>
    <property type="project" value="InterPro"/>
</dbReference>
<evidence type="ECO:0000256" key="6">
    <source>
        <dbReference type="ARBA" id="ARBA00023128"/>
    </source>
</evidence>
<comment type="subcellular location">
    <subcellularLocation>
        <location evidence="1">Mitochondrion</location>
    </subcellularLocation>
</comment>
<dbReference type="SUPFAM" id="SSF55681">
    <property type="entry name" value="Class II aaRS and biotin synthetases"/>
    <property type="match status" value="1"/>
</dbReference>
<dbReference type="PROSITE" id="PS51733">
    <property type="entry name" value="BPL_LPL_CATALYTIC"/>
    <property type="match status" value="1"/>
</dbReference>
<accession>A0A4W3JL97</accession>
<dbReference type="InParanoid" id="A0A4W3JL97"/>
<dbReference type="PANTHER" id="PTHR12561">
    <property type="entry name" value="LIPOATE-PROTEIN LIGASE"/>
    <property type="match status" value="1"/>
</dbReference>
<dbReference type="InterPro" id="IPR045864">
    <property type="entry name" value="aa-tRNA-synth_II/BPL/LPL"/>
</dbReference>
<reference evidence="19" key="5">
    <citation type="submission" date="2025-09" db="UniProtKB">
        <authorList>
            <consortium name="Ensembl"/>
        </authorList>
    </citation>
    <scope>IDENTIFICATION</scope>
</reference>
<evidence type="ECO:0000256" key="12">
    <source>
        <dbReference type="ARBA" id="ARBA00071354"/>
    </source>
</evidence>
<keyword evidence="20" id="KW-1185">Reference proteome</keyword>
<evidence type="ECO:0000256" key="11">
    <source>
        <dbReference type="ARBA" id="ARBA00066356"/>
    </source>
</evidence>
<evidence type="ECO:0000313" key="20">
    <source>
        <dbReference type="Proteomes" id="UP000314986"/>
    </source>
</evidence>
<dbReference type="GO" id="GO:0017118">
    <property type="term" value="F:lipoyltransferase activity"/>
    <property type="evidence" value="ECO:0007669"/>
    <property type="project" value="TreeGrafter"/>
</dbReference>
<evidence type="ECO:0000256" key="10">
    <source>
        <dbReference type="ARBA" id="ARBA00055110"/>
    </source>
</evidence>
<feature type="chain" id="PRO_5021453420" description="Lipoyl amidotransferase LIPT1, mitochondrial" evidence="17">
    <location>
        <begin position="20"/>
        <end position="400"/>
    </location>
</feature>
<evidence type="ECO:0000256" key="14">
    <source>
        <dbReference type="ARBA" id="ARBA00079837"/>
    </source>
</evidence>
<feature type="domain" description="BPL/LPL catalytic" evidence="18">
    <location>
        <begin position="55"/>
        <end position="241"/>
    </location>
</feature>
<evidence type="ECO:0000256" key="2">
    <source>
        <dbReference type="ARBA" id="ARBA00005085"/>
    </source>
</evidence>
<evidence type="ECO:0000256" key="5">
    <source>
        <dbReference type="ARBA" id="ARBA00022946"/>
    </source>
</evidence>
<keyword evidence="6" id="KW-0496">Mitochondrion</keyword>
<evidence type="ECO:0000256" key="1">
    <source>
        <dbReference type="ARBA" id="ARBA00004173"/>
    </source>
</evidence>
<sequence>MRPGTLLLCFSSATRCCSALDALSDAAGGALVFQSVSTDVYRNLAAEDWLHQNLQPAQEALLLWRNSPAVVIGRHQNPWQECDLRLMRERGIKLSRRKSGGGSVYHDLGNFNMTFFTSRQAYDRRRNLETVLAALKRLRPSLDVSATDRHDLLLSGAFKVSGTAAKIGRTSAYHHCTLLCRSDRTALSSALRSPYWGIRSNATPSVPATVKNLCEEDPTLTCDVVMGAVAEEYTRCHGQPNRVLLIDPDNHLTLPGVNKCAEELRSWEWVYGKTPKFSVSHCFTVDYNLSRAEVKLNMVVNRGSIESCNIEMLSDWLPAELCHQLASNLIGARFCPTETTVLASAHLRAWPRQDDELQNRQRQIPIHYVQTSDTERRGEVVQHFPDHPNPVPRVHAGLDV</sequence>
<evidence type="ECO:0000256" key="17">
    <source>
        <dbReference type="SAM" id="SignalP"/>
    </source>
</evidence>
<dbReference type="Pfam" id="PF21948">
    <property type="entry name" value="LplA-B_cat"/>
    <property type="match status" value="1"/>
</dbReference>
<comment type="pathway">
    <text evidence="2">Protein modification; protein lipoylation via exogenous pathway; protein N(6)-(lipoyl)lysine from lipoate: step 2/2.</text>
</comment>
<dbReference type="FunFam" id="3.30.390.50:FF:000005">
    <property type="entry name" value="Lipoyltransferase 1, mitochondrial"/>
    <property type="match status" value="1"/>
</dbReference>
<evidence type="ECO:0000256" key="7">
    <source>
        <dbReference type="ARBA" id="ARBA00023315"/>
    </source>
</evidence>
<evidence type="ECO:0000256" key="9">
    <source>
        <dbReference type="ARBA" id="ARBA00052428"/>
    </source>
</evidence>
<reference evidence="20" key="1">
    <citation type="journal article" date="2006" name="Science">
        <title>Ancient noncoding elements conserved in the human genome.</title>
        <authorList>
            <person name="Venkatesh B."/>
            <person name="Kirkness E.F."/>
            <person name="Loh Y.H."/>
            <person name="Halpern A.L."/>
            <person name="Lee A.P."/>
            <person name="Johnson J."/>
            <person name="Dandona N."/>
            <person name="Viswanathan L.D."/>
            <person name="Tay A."/>
            <person name="Venter J.C."/>
            <person name="Strausberg R.L."/>
            <person name="Brenner S."/>
        </authorList>
    </citation>
    <scope>NUCLEOTIDE SEQUENCE [LARGE SCALE GENOMIC DNA]</scope>
</reference>
<dbReference type="InterPro" id="IPR004143">
    <property type="entry name" value="BPL_LPL_catalytic"/>
</dbReference>
<dbReference type="CDD" id="cd16443">
    <property type="entry name" value="LplA"/>
    <property type="match status" value="1"/>
</dbReference>
<dbReference type="GO" id="GO:0005739">
    <property type="term" value="C:mitochondrion"/>
    <property type="evidence" value="ECO:0007669"/>
    <property type="project" value="UniProtKB-SubCell"/>
</dbReference>
<reference evidence="20" key="2">
    <citation type="journal article" date="2007" name="PLoS Biol.">
        <title>Survey sequencing and comparative analysis of the elephant shark (Callorhinchus milii) genome.</title>
        <authorList>
            <person name="Venkatesh B."/>
            <person name="Kirkness E.F."/>
            <person name="Loh Y.H."/>
            <person name="Halpern A.L."/>
            <person name="Lee A.P."/>
            <person name="Johnson J."/>
            <person name="Dandona N."/>
            <person name="Viswanathan L.D."/>
            <person name="Tay A."/>
            <person name="Venter J.C."/>
            <person name="Strausberg R.L."/>
            <person name="Brenner S."/>
        </authorList>
    </citation>
    <scope>NUCLEOTIDE SEQUENCE [LARGE SCALE GENOMIC DNA]</scope>
</reference>
<comment type="similarity">
    <text evidence="3">Belongs to the LplA family.</text>
</comment>
<evidence type="ECO:0000256" key="15">
    <source>
        <dbReference type="ARBA" id="ARBA00081636"/>
    </source>
</evidence>
<comment type="catalytic activity">
    <reaction evidence="9">
        <text>(R)-lipoyl-5'-AMP + L-lysyl-[lipoyl-carrier protein] = N(6)-[(R)-lipoyl]-L-lysyl-[lipoyl-carrier protein] + AMP + 2 H(+)</text>
        <dbReference type="Rhea" id="RHEA:20473"/>
        <dbReference type="Rhea" id="RHEA-COMP:10500"/>
        <dbReference type="Rhea" id="RHEA-COMP:10502"/>
        <dbReference type="ChEBI" id="CHEBI:15378"/>
        <dbReference type="ChEBI" id="CHEBI:29969"/>
        <dbReference type="ChEBI" id="CHEBI:83091"/>
        <dbReference type="ChEBI" id="CHEBI:83099"/>
        <dbReference type="ChEBI" id="CHEBI:456215"/>
    </reaction>
</comment>
<keyword evidence="4" id="KW-0808">Transferase</keyword>
<dbReference type="GeneTree" id="ENSGT00390000008846"/>
<comment type="function">
    <text evidence="10">Lipoyl amidotransferase that catalyzes the transfer of lipoyl moieties from lipoyl-protein H of the glycine cleavage system (lipoyl-GCSH) to E2 subunits of the pyruvate dehydrogenase complex (PDCE2). Unable to catalyze the transfer of octanoyl from octanoyl-GCSH to PDCE2. In vitro, it is also able to catalyze the transfer of the lipoyl group from lipoyl-AMP to the specific lysine residue of lipoyl domains of lipoate-dependent enzymes but this reaction may not be physiologically relevant.</text>
</comment>
<keyword evidence="7" id="KW-0012">Acyltransferase</keyword>
<dbReference type="InterPro" id="IPR004562">
    <property type="entry name" value="LipoylTrfase_LipoateP_Ligase"/>
</dbReference>
<dbReference type="AlphaFoldDB" id="A0A4W3JL97"/>
<comment type="catalytic activity">
    <reaction evidence="8">
        <text>N(6)-[(R)-lipoyl]-L-lysyl-[glycine-cleavage complex H protein] + L-lysyl-[lipoyl-carrier protein] = L-lysyl-[glycine-cleavage complex H protein] + N(6)-[(R)-lipoyl]-L-lysyl-[lipoyl-carrier protein]</text>
        <dbReference type="Rhea" id="RHEA:16413"/>
        <dbReference type="Rhea" id="RHEA-COMP:10494"/>
        <dbReference type="Rhea" id="RHEA-COMP:10500"/>
        <dbReference type="Rhea" id="RHEA-COMP:10501"/>
        <dbReference type="Rhea" id="RHEA-COMP:10502"/>
        <dbReference type="ChEBI" id="CHEBI:29969"/>
        <dbReference type="ChEBI" id="CHEBI:83099"/>
        <dbReference type="EC" id="2.3.1.200"/>
    </reaction>
    <physiologicalReaction direction="left-to-right" evidence="8">
        <dbReference type="Rhea" id="RHEA:16414"/>
    </physiologicalReaction>
</comment>
<evidence type="ECO:0000313" key="19">
    <source>
        <dbReference type="Ensembl" id="ENSCMIP00000043342.1"/>
    </source>
</evidence>